<organism evidence="1 2">
    <name type="scientific">Odynerus spinipes</name>
    <dbReference type="NCBI Taxonomy" id="1348599"/>
    <lineage>
        <taxon>Eukaryota</taxon>
        <taxon>Metazoa</taxon>
        <taxon>Ecdysozoa</taxon>
        <taxon>Arthropoda</taxon>
        <taxon>Hexapoda</taxon>
        <taxon>Insecta</taxon>
        <taxon>Pterygota</taxon>
        <taxon>Neoptera</taxon>
        <taxon>Endopterygota</taxon>
        <taxon>Hymenoptera</taxon>
        <taxon>Apocrita</taxon>
        <taxon>Aculeata</taxon>
        <taxon>Vespoidea</taxon>
        <taxon>Vespidae</taxon>
        <taxon>Eumeninae</taxon>
        <taxon>Odynerus</taxon>
    </lineage>
</organism>
<dbReference type="AlphaFoldDB" id="A0AAD9VS45"/>
<evidence type="ECO:0000313" key="2">
    <source>
        <dbReference type="Proteomes" id="UP001258017"/>
    </source>
</evidence>
<reference evidence="1" key="1">
    <citation type="submission" date="2021-08" db="EMBL/GenBank/DDBJ databases">
        <authorList>
            <person name="Misof B."/>
            <person name="Oliver O."/>
            <person name="Podsiadlowski L."/>
            <person name="Donath A."/>
            <person name="Peters R."/>
            <person name="Mayer C."/>
            <person name="Rust J."/>
            <person name="Gunkel S."/>
            <person name="Lesny P."/>
            <person name="Martin S."/>
            <person name="Oeyen J.P."/>
            <person name="Petersen M."/>
            <person name="Panagiotis P."/>
            <person name="Wilbrandt J."/>
            <person name="Tanja T."/>
        </authorList>
    </citation>
    <scope>NUCLEOTIDE SEQUENCE</scope>
    <source>
        <strain evidence="1">GBR_01_08_01A</strain>
        <tissue evidence="1">Thorax + abdomen</tissue>
    </source>
</reference>
<dbReference type="EMBL" id="JAIFRP010000022">
    <property type="protein sequence ID" value="KAK2585003.1"/>
    <property type="molecule type" value="Genomic_DNA"/>
</dbReference>
<sequence>MLPMSLRRNRVFLLGNRHDANSCAAPRRPADLLSILLFAQDVENANRQLPSPSWPAGGNLKGVARMCKIYKH</sequence>
<keyword evidence="2" id="KW-1185">Reference proteome</keyword>
<reference evidence="1" key="2">
    <citation type="journal article" date="2023" name="Commun. Biol.">
        <title>Intrasexual cuticular hydrocarbon dimorphism in a wasp sheds light on hydrocarbon biosynthesis genes in Hymenoptera.</title>
        <authorList>
            <person name="Moris V.C."/>
            <person name="Podsiadlowski L."/>
            <person name="Martin S."/>
            <person name="Oeyen J.P."/>
            <person name="Donath A."/>
            <person name="Petersen M."/>
            <person name="Wilbrandt J."/>
            <person name="Misof B."/>
            <person name="Liedtke D."/>
            <person name="Thamm M."/>
            <person name="Scheiner R."/>
            <person name="Schmitt T."/>
            <person name="Niehuis O."/>
        </authorList>
    </citation>
    <scope>NUCLEOTIDE SEQUENCE</scope>
    <source>
        <strain evidence="1">GBR_01_08_01A</strain>
    </source>
</reference>
<name>A0AAD9VS45_9HYME</name>
<accession>A0AAD9VS45</accession>
<protein>
    <submittedName>
        <fullName evidence="1">Uncharacterized protein</fullName>
    </submittedName>
</protein>
<proteinExistence type="predicted"/>
<dbReference type="Proteomes" id="UP001258017">
    <property type="component" value="Unassembled WGS sequence"/>
</dbReference>
<gene>
    <name evidence="1" type="ORF">KPH14_008532</name>
</gene>
<comment type="caution">
    <text evidence="1">The sequence shown here is derived from an EMBL/GenBank/DDBJ whole genome shotgun (WGS) entry which is preliminary data.</text>
</comment>
<evidence type="ECO:0000313" key="1">
    <source>
        <dbReference type="EMBL" id="KAK2585003.1"/>
    </source>
</evidence>